<name>A0A0E9MV03_9BACT</name>
<dbReference type="Proteomes" id="UP000033121">
    <property type="component" value="Unassembled WGS sequence"/>
</dbReference>
<proteinExistence type="predicted"/>
<gene>
    <name evidence="1" type="ORF">FPE01S_01_05910</name>
</gene>
<reference evidence="1 2" key="1">
    <citation type="submission" date="2015-04" db="EMBL/GenBank/DDBJ databases">
        <title>Whole genome shotgun sequence of Flavihumibacter petaseus NBRC 106054.</title>
        <authorList>
            <person name="Miyazawa S."/>
            <person name="Hosoyama A."/>
            <person name="Hashimoto M."/>
            <person name="Noguchi M."/>
            <person name="Tsuchikane K."/>
            <person name="Ohji S."/>
            <person name="Yamazoe A."/>
            <person name="Ichikawa N."/>
            <person name="Kimura A."/>
            <person name="Fujita N."/>
        </authorList>
    </citation>
    <scope>NUCLEOTIDE SEQUENCE [LARGE SCALE GENOMIC DNA]</scope>
    <source>
        <strain evidence="1 2">NBRC 106054</strain>
    </source>
</reference>
<protein>
    <submittedName>
        <fullName evidence="1">Uncharacterized protein</fullName>
    </submittedName>
</protein>
<dbReference type="EMBL" id="BBWV01000001">
    <property type="protein sequence ID" value="GAO41577.1"/>
    <property type="molecule type" value="Genomic_DNA"/>
</dbReference>
<accession>A0A0E9MV03</accession>
<evidence type="ECO:0000313" key="1">
    <source>
        <dbReference type="EMBL" id="GAO41577.1"/>
    </source>
</evidence>
<dbReference type="STRING" id="1220578.FPE01S_01_05910"/>
<dbReference type="AlphaFoldDB" id="A0A0E9MV03"/>
<keyword evidence="2" id="KW-1185">Reference proteome</keyword>
<comment type="caution">
    <text evidence="1">The sequence shown here is derived from an EMBL/GenBank/DDBJ whole genome shotgun (WGS) entry which is preliminary data.</text>
</comment>
<organism evidence="1 2">
    <name type="scientific">Flavihumibacter petaseus NBRC 106054</name>
    <dbReference type="NCBI Taxonomy" id="1220578"/>
    <lineage>
        <taxon>Bacteria</taxon>
        <taxon>Pseudomonadati</taxon>
        <taxon>Bacteroidota</taxon>
        <taxon>Chitinophagia</taxon>
        <taxon>Chitinophagales</taxon>
        <taxon>Chitinophagaceae</taxon>
        <taxon>Flavihumibacter</taxon>
    </lineage>
</organism>
<dbReference type="RefSeq" id="WP_046367420.1">
    <property type="nucleotide sequence ID" value="NZ_BBWV01000001.1"/>
</dbReference>
<evidence type="ECO:0000313" key="2">
    <source>
        <dbReference type="Proteomes" id="UP000033121"/>
    </source>
</evidence>
<sequence>MENINSEANDILNDLIEINNEGMDLKTAITIDVRALIKKQKVELKSIHDKIRLLRDSHK</sequence>